<keyword evidence="5" id="KW-1185">Reference proteome</keyword>
<accession>A0ABU2S290</accession>
<feature type="domain" description="Beta-lactamase class A catalytic" evidence="3">
    <location>
        <begin position="150"/>
        <end position="286"/>
    </location>
</feature>
<dbReference type="Proteomes" id="UP001183615">
    <property type="component" value="Unassembled WGS sequence"/>
</dbReference>
<comment type="caution">
    <text evidence="4">The sequence shown here is derived from an EMBL/GenBank/DDBJ whole genome shotgun (WGS) entry which is preliminary data.</text>
</comment>
<proteinExistence type="predicted"/>
<evidence type="ECO:0000313" key="5">
    <source>
        <dbReference type="Proteomes" id="UP001183615"/>
    </source>
</evidence>
<dbReference type="PANTHER" id="PTHR35333">
    <property type="entry name" value="BETA-LACTAMASE"/>
    <property type="match status" value="1"/>
</dbReference>
<evidence type="ECO:0000256" key="1">
    <source>
        <dbReference type="SAM" id="MobiDB-lite"/>
    </source>
</evidence>
<dbReference type="InterPro" id="IPR012338">
    <property type="entry name" value="Beta-lactam/transpept-like"/>
</dbReference>
<gene>
    <name evidence="4" type="ORF">RM779_09830</name>
</gene>
<name>A0ABU2S290_9ACTN</name>
<organism evidence="4 5">
    <name type="scientific">Streptomyces johnsoniae</name>
    <dbReference type="NCBI Taxonomy" id="3075532"/>
    <lineage>
        <taxon>Bacteria</taxon>
        <taxon>Bacillati</taxon>
        <taxon>Actinomycetota</taxon>
        <taxon>Actinomycetes</taxon>
        <taxon>Kitasatosporales</taxon>
        <taxon>Streptomycetaceae</taxon>
        <taxon>Streptomyces</taxon>
    </lineage>
</organism>
<feature type="region of interest" description="Disordered" evidence="1">
    <location>
        <begin position="28"/>
        <end position="72"/>
    </location>
</feature>
<dbReference type="Pfam" id="PF13354">
    <property type="entry name" value="Beta-lactamase2"/>
    <property type="match status" value="1"/>
</dbReference>
<dbReference type="SUPFAM" id="SSF56601">
    <property type="entry name" value="beta-lactamase/transpeptidase-like"/>
    <property type="match status" value="1"/>
</dbReference>
<sequence>MSLSRRFRPALVVHTALATTLLAATAAGDSGSLPGQAEGVQRPDDSADWAGAGTDDRAVAPDRLSSGTSPSLLTPGAAPDALLAEAVDPLLVGMARVSVSVQPLDGGEGAAFGGELFDTASIVKVDILAALLLQAQDAGRTLTSVERARAEVMIEQSDNDATDALWLSIGGADGLDAANRRLGLTATTAGGGGHWGLTQTTSKDQMTLLRAIYGERSVLSTEARAYLRELMGGVVEGQRWGISAAADGGAFELKNGWLPRTGTERWDVNSIGRVTAGGREYLVAVVSDGHVSLEAGISVVEAAARAAVASVSEEAGRARQPGA</sequence>
<dbReference type="Gene3D" id="3.40.710.10">
    <property type="entry name" value="DD-peptidase/beta-lactamase superfamily"/>
    <property type="match status" value="1"/>
</dbReference>
<evidence type="ECO:0000313" key="4">
    <source>
        <dbReference type="EMBL" id="MDT0442893.1"/>
    </source>
</evidence>
<feature type="chain" id="PRO_5045096095" evidence="2">
    <location>
        <begin position="27"/>
        <end position="323"/>
    </location>
</feature>
<dbReference type="InterPro" id="IPR045155">
    <property type="entry name" value="Beta-lactam_cat"/>
</dbReference>
<dbReference type="RefSeq" id="WP_311617281.1">
    <property type="nucleotide sequence ID" value="NZ_JAVREV010000004.1"/>
</dbReference>
<dbReference type="PANTHER" id="PTHR35333:SF3">
    <property type="entry name" value="BETA-LACTAMASE-TYPE TRANSPEPTIDASE FOLD CONTAINING PROTEIN"/>
    <property type="match status" value="1"/>
</dbReference>
<keyword evidence="2" id="KW-0732">Signal</keyword>
<evidence type="ECO:0000256" key="2">
    <source>
        <dbReference type="SAM" id="SignalP"/>
    </source>
</evidence>
<dbReference type="InterPro" id="IPR000871">
    <property type="entry name" value="Beta-lactam_class-A"/>
</dbReference>
<feature type="signal peptide" evidence="2">
    <location>
        <begin position="1"/>
        <end position="26"/>
    </location>
</feature>
<keyword evidence="4" id="KW-0378">Hydrolase</keyword>
<dbReference type="EMBL" id="JAVREV010000004">
    <property type="protein sequence ID" value="MDT0442893.1"/>
    <property type="molecule type" value="Genomic_DNA"/>
</dbReference>
<protein>
    <submittedName>
        <fullName evidence="4">Serine hydrolase</fullName>
    </submittedName>
</protein>
<dbReference type="GO" id="GO:0016787">
    <property type="term" value="F:hydrolase activity"/>
    <property type="evidence" value="ECO:0007669"/>
    <property type="project" value="UniProtKB-KW"/>
</dbReference>
<evidence type="ECO:0000259" key="3">
    <source>
        <dbReference type="Pfam" id="PF13354"/>
    </source>
</evidence>
<reference evidence="5" key="1">
    <citation type="submission" date="2023-07" db="EMBL/GenBank/DDBJ databases">
        <title>30 novel species of actinomycetes from the DSMZ collection.</title>
        <authorList>
            <person name="Nouioui I."/>
        </authorList>
    </citation>
    <scope>NUCLEOTIDE SEQUENCE [LARGE SCALE GENOMIC DNA]</scope>
    <source>
        <strain evidence="5">DSM 41886</strain>
    </source>
</reference>